<organismHost>
    <name type="scientific">Sus scrofa</name>
    <name type="common">Pig</name>
    <dbReference type="NCBI Taxonomy" id="9823"/>
</organismHost>
<organismHost>
    <name type="scientific">Phacochoerus africanus</name>
    <name type="common">Warthog</name>
    <dbReference type="NCBI Taxonomy" id="41426"/>
</organismHost>
<sequence>MLTMASLAGFIINTASFNKKNIYPLSQDIC</sequence>
<dbReference type="EMBL" id="MN641876">
    <property type="protein sequence ID" value="QII88823.1"/>
    <property type="molecule type" value="Genomic_DNA"/>
</dbReference>
<accession>A0A6G7KTZ0</accession>
<reference evidence="1" key="1">
    <citation type="submission" date="2019-11" db="EMBL/GenBank/DDBJ databases">
        <authorList>
            <person name="Ndlovu S.S."/>
            <person name="Carulei O."/>
        </authorList>
    </citation>
    <scope>NUCLEOTIDE SEQUENCE [LARGE SCALE GENOMIC DNA]</scope>
    <source>
        <strain evidence="1">RSA_W1_1999</strain>
    </source>
</reference>
<proteinExistence type="predicted"/>
<evidence type="ECO:0000313" key="1">
    <source>
        <dbReference type="EMBL" id="QII88823.1"/>
    </source>
</evidence>
<organismHost>
    <name type="scientific">Potamochoerus larvatus</name>
    <name type="common">Bushpig</name>
    <dbReference type="NCBI Taxonomy" id="273792"/>
</organismHost>
<organismHost>
    <name type="scientific">Phacochoerus aethiopicus</name>
    <name type="common">Warthog</name>
    <dbReference type="NCBI Taxonomy" id="85517"/>
</organismHost>
<organismHost>
    <name type="scientific">Ornithodoros moubata</name>
    <name type="common">Soft tick</name>
    <name type="synonym">Argasid tick</name>
    <dbReference type="NCBI Taxonomy" id="6938"/>
</organismHost>
<name>A0A6G7KTZ0_ASF</name>
<gene>
    <name evidence="1" type="primary">E66L</name>
</gene>
<organismHost>
    <name type="scientific">Ornithodoros</name>
    <name type="common">relapsing fever ticks</name>
    <dbReference type="NCBI Taxonomy" id="6937"/>
</organismHost>
<protein>
    <submittedName>
        <fullName evidence="1">PE66L</fullName>
    </submittedName>
</protein>
<organism evidence="1">
    <name type="scientific">African swine fever virus</name>
    <name type="common">ASFV</name>
    <dbReference type="NCBI Taxonomy" id="10497"/>
    <lineage>
        <taxon>Viruses</taxon>
        <taxon>Varidnaviria</taxon>
        <taxon>Bamfordvirae</taxon>
        <taxon>Nucleocytoviricota</taxon>
        <taxon>Pokkesviricetes</taxon>
        <taxon>Asfuvirales</taxon>
        <taxon>Asfarviridae</taxon>
        <taxon>Asfivirus</taxon>
        <taxon>Asfivirus haemorrhagiae</taxon>
    </lineage>
</organism>